<dbReference type="EMBL" id="PXYT01000020">
    <property type="protein sequence ID" value="PSR28328.1"/>
    <property type="molecule type" value="Genomic_DNA"/>
</dbReference>
<proteinExistence type="predicted"/>
<comment type="caution">
    <text evidence="1">The sequence shown here is derived from an EMBL/GenBank/DDBJ whole genome shotgun (WGS) entry which is preliminary data.</text>
</comment>
<dbReference type="Pfam" id="PF12007">
    <property type="entry name" value="DUF3501"/>
    <property type="match status" value="1"/>
</dbReference>
<protein>
    <submittedName>
        <fullName evidence="1">DUF3501 domain-containing protein</fullName>
    </submittedName>
</protein>
<dbReference type="AlphaFoldDB" id="A0A2T2X1I1"/>
<reference evidence="1 2" key="1">
    <citation type="journal article" date="2014" name="BMC Genomics">
        <title>Comparison of environmental and isolate Sulfobacillus genomes reveals diverse carbon, sulfur, nitrogen, and hydrogen metabolisms.</title>
        <authorList>
            <person name="Justice N.B."/>
            <person name="Norman A."/>
            <person name="Brown C.T."/>
            <person name="Singh A."/>
            <person name="Thomas B.C."/>
            <person name="Banfield J.F."/>
        </authorList>
    </citation>
    <scope>NUCLEOTIDE SEQUENCE [LARGE SCALE GENOMIC DNA]</scope>
    <source>
        <strain evidence="1">AMDSBA1</strain>
    </source>
</reference>
<accession>A0A2T2X1I1</accession>
<organism evidence="1 2">
    <name type="scientific">Sulfobacillus benefaciens</name>
    <dbReference type="NCBI Taxonomy" id="453960"/>
    <lineage>
        <taxon>Bacteria</taxon>
        <taxon>Bacillati</taxon>
        <taxon>Bacillota</taxon>
        <taxon>Clostridia</taxon>
        <taxon>Eubacteriales</taxon>
        <taxon>Clostridiales Family XVII. Incertae Sedis</taxon>
        <taxon>Sulfobacillus</taxon>
    </lineage>
</organism>
<evidence type="ECO:0000313" key="1">
    <source>
        <dbReference type="EMBL" id="PSR28328.1"/>
    </source>
</evidence>
<evidence type="ECO:0000313" key="2">
    <source>
        <dbReference type="Proteomes" id="UP000242699"/>
    </source>
</evidence>
<sequence>MKPLTLADIMPIEDYVKTRDPFRRRVIDVKKIRRVDVGPRVSVVFENRDTMKFQVQEMCRIEHITQPELIQQELDVYNDLLPVGHAIGATLLIALNTGDNMPEILRQLSGVEEHVYLEGQNLRIHAQAEAGRSTEEKTSSVHYLTFGFTHDQVQELAESPEIALAIHHPQYEYQVKLSQPTKASLLADLIQDR</sequence>
<name>A0A2T2X1I1_9FIRM</name>
<dbReference type="Proteomes" id="UP000242699">
    <property type="component" value="Unassembled WGS sequence"/>
</dbReference>
<dbReference type="InterPro" id="IPR021890">
    <property type="entry name" value="DUF3501"/>
</dbReference>
<gene>
    <name evidence="1" type="ORF">C7B43_10125</name>
</gene>